<dbReference type="Proteomes" id="UP000830542">
    <property type="component" value="Chromosome"/>
</dbReference>
<dbReference type="Pfam" id="PF10977">
    <property type="entry name" value="DUF2797"/>
    <property type="match status" value="1"/>
</dbReference>
<reference evidence="1" key="1">
    <citation type="journal article" date="2014" name="Int. J. Syst. Evol. Microbiol.">
        <title>Complete genome sequence of Corynebacterium casei LMG S-19264T (=DSM 44701T), isolated from a smear-ripened cheese.</title>
        <authorList>
            <consortium name="US DOE Joint Genome Institute (JGI-PGF)"/>
            <person name="Walter F."/>
            <person name="Albersmeier A."/>
            <person name="Kalinowski J."/>
            <person name="Ruckert C."/>
        </authorList>
    </citation>
    <scope>NUCLEOTIDE SEQUENCE</scope>
    <source>
        <strain evidence="1">JCM 12289</strain>
    </source>
</reference>
<sequence length="242" mass="26685">MQIVGYRSDEPALLIAEAGAVRRLSLAPGTELAYTLAKRHCAGTIDGERHIACERERAPYCELHTTPWSVANNRDSEAEHAIYLAAFAPAVFKVGVTRLERLETRLREQGADRAAHVLSVPDGRIARERETAIGVEHDITERVRVATKIRGLGETVDENAWNDLLTEFDVRETFAFDYGLDLDGRPLAETMLSGVVRGSKGRVLVLDHRGTTYAVDLRDLVGCELDEGATDRELQASLDGFA</sequence>
<gene>
    <name evidence="1" type="ORF">GCM10008985_06840</name>
    <name evidence="2" type="ORF">MUK72_09040</name>
</gene>
<evidence type="ECO:0000313" key="4">
    <source>
        <dbReference type="Proteomes" id="UP001500962"/>
    </source>
</evidence>
<dbReference type="GeneID" id="71761990"/>
<keyword evidence="3" id="KW-1185">Reference proteome</keyword>
<dbReference type="KEGG" id="hdo:MUK72_09040"/>
<name>A0AAV3SDS0_HALDO</name>
<protein>
    <submittedName>
        <fullName evidence="1">DUF2797 domain-containing protein</fullName>
    </submittedName>
</protein>
<reference evidence="1" key="3">
    <citation type="submission" date="2023-12" db="EMBL/GenBank/DDBJ databases">
        <authorList>
            <person name="Sun Q."/>
            <person name="Inoue M."/>
        </authorList>
    </citation>
    <scope>NUCLEOTIDE SEQUENCE</scope>
    <source>
        <strain evidence="1">JCM 12289</strain>
    </source>
</reference>
<evidence type="ECO:0000313" key="3">
    <source>
        <dbReference type="Proteomes" id="UP000830542"/>
    </source>
</evidence>
<dbReference type="RefSeq" id="WP_244699219.1">
    <property type="nucleotide sequence ID" value="NZ_BAAADN010000012.1"/>
</dbReference>
<accession>A0AAV3SDS0</accession>
<dbReference type="EMBL" id="CP095005">
    <property type="protein sequence ID" value="UOO94116.1"/>
    <property type="molecule type" value="Genomic_DNA"/>
</dbReference>
<organism evidence="1 4">
    <name type="scientific">Halococcus dombrowskii</name>
    <dbReference type="NCBI Taxonomy" id="179637"/>
    <lineage>
        <taxon>Archaea</taxon>
        <taxon>Methanobacteriati</taxon>
        <taxon>Methanobacteriota</taxon>
        <taxon>Stenosarchaea group</taxon>
        <taxon>Halobacteria</taxon>
        <taxon>Halobacteriales</taxon>
        <taxon>Halococcaceae</taxon>
        <taxon>Halococcus</taxon>
    </lineage>
</organism>
<reference evidence="2" key="2">
    <citation type="submission" date="2022-04" db="EMBL/GenBank/DDBJ databases">
        <title>Sequencing and genomic assembly of Halococcus dombrowskii.</title>
        <authorList>
            <person name="Lim S.W."/>
            <person name="MacLea K.S."/>
        </authorList>
    </citation>
    <scope>NUCLEOTIDE SEQUENCE</scope>
    <source>
        <strain evidence="2">H4</strain>
    </source>
</reference>
<dbReference type="InterPro" id="IPR021246">
    <property type="entry name" value="DUF2797"/>
</dbReference>
<proteinExistence type="predicted"/>
<dbReference type="Proteomes" id="UP001500962">
    <property type="component" value="Unassembled WGS sequence"/>
</dbReference>
<dbReference type="EMBL" id="BAAADN010000012">
    <property type="protein sequence ID" value="GAA0453743.1"/>
    <property type="molecule type" value="Genomic_DNA"/>
</dbReference>
<evidence type="ECO:0000313" key="1">
    <source>
        <dbReference type="EMBL" id="GAA0453743.1"/>
    </source>
</evidence>
<evidence type="ECO:0000313" key="2">
    <source>
        <dbReference type="EMBL" id="UOO94116.1"/>
    </source>
</evidence>
<dbReference type="AlphaFoldDB" id="A0AAV3SDS0"/>